<dbReference type="EMBL" id="NQWH01000014">
    <property type="protein sequence ID" value="PHP27502.1"/>
    <property type="molecule type" value="Genomic_DNA"/>
</dbReference>
<sequence length="108" mass="11557">MTDNKSSAARCAPRGGIFRRMSAETTFHVYENAAGLLSRMGYNARAEDRWTPPPQHHPRRPVAAIVTDAPPIVVGYAVTSVAEEPEAHLPNTSARAGRVPHGESGGTP</sequence>
<dbReference type="Proteomes" id="UP000221860">
    <property type="component" value="Unassembled WGS sequence"/>
</dbReference>
<protein>
    <submittedName>
        <fullName evidence="2">Uncharacterized protein</fullName>
    </submittedName>
</protein>
<accession>A0A2G1MFP9</accession>
<feature type="region of interest" description="Disordered" evidence="1">
    <location>
        <begin position="83"/>
        <end position="108"/>
    </location>
</feature>
<evidence type="ECO:0000256" key="1">
    <source>
        <dbReference type="SAM" id="MobiDB-lite"/>
    </source>
</evidence>
<dbReference type="RefSeq" id="WP_099277207.1">
    <property type="nucleotide sequence ID" value="NZ_KZ304960.1"/>
</dbReference>
<comment type="caution">
    <text evidence="2">The sequence shown here is derived from an EMBL/GenBank/DDBJ whole genome shotgun (WGS) entry which is preliminary data.</text>
</comment>
<dbReference type="OrthoDB" id="7870722at2"/>
<evidence type="ECO:0000313" key="3">
    <source>
        <dbReference type="Proteomes" id="UP000221860"/>
    </source>
</evidence>
<evidence type="ECO:0000313" key="2">
    <source>
        <dbReference type="EMBL" id="PHP27502.1"/>
    </source>
</evidence>
<proteinExistence type="predicted"/>
<gene>
    <name evidence="2" type="ORF">CJ301_10750</name>
</gene>
<reference evidence="2 3" key="1">
    <citation type="submission" date="2017-08" db="EMBL/GenBank/DDBJ databases">
        <title>Draft Genome Sequence of Loktanella cinnabarina Strain XM1, Isolated from Coastal Surface Water.</title>
        <authorList>
            <person name="Ma R."/>
            <person name="Wang J."/>
            <person name="Wang Q."/>
            <person name="Ma Z."/>
            <person name="Li J."/>
            <person name="Chen L."/>
        </authorList>
    </citation>
    <scope>NUCLEOTIDE SEQUENCE [LARGE SCALE GENOMIC DNA]</scope>
    <source>
        <strain evidence="2 3">XM1</strain>
    </source>
</reference>
<organism evidence="2 3">
    <name type="scientific">Limimaricola cinnabarinus</name>
    <dbReference type="NCBI Taxonomy" id="1125964"/>
    <lineage>
        <taxon>Bacteria</taxon>
        <taxon>Pseudomonadati</taxon>
        <taxon>Pseudomonadota</taxon>
        <taxon>Alphaproteobacteria</taxon>
        <taxon>Rhodobacterales</taxon>
        <taxon>Paracoccaceae</taxon>
        <taxon>Limimaricola</taxon>
    </lineage>
</organism>
<name>A0A2G1MFP9_9RHOB</name>
<dbReference type="AlphaFoldDB" id="A0A2G1MFP9"/>
<keyword evidence="3" id="KW-1185">Reference proteome</keyword>